<accession>A0A7R8WT31</accession>
<dbReference type="SUPFAM" id="SSF52172">
    <property type="entry name" value="CheY-like"/>
    <property type="match status" value="1"/>
</dbReference>
<gene>
    <name evidence="2" type="ORF">CTOB1V02_LOCUS15427</name>
</gene>
<dbReference type="EMBL" id="OB689938">
    <property type="protein sequence ID" value="CAD7237612.1"/>
    <property type="molecule type" value="Genomic_DNA"/>
</dbReference>
<dbReference type="GO" id="GO:0000156">
    <property type="term" value="F:phosphorelay response regulator activity"/>
    <property type="evidence" value="ECO:0007669"/>
    <property type="project" value="TreeGrafter"/>
</dbReference>
<organism evidence="2">
    <name type="scientific">Cyprideis torosa</name>
    <dbReference type="NCBI Taxonomy" id="163714"/>
    <lineage>
        <taxon>Eukaryota</taxon>
        <taxon>Metazoa</taxon>
        <taxon>Ecdysozoa</taxon>
        <taxon>Arthropoda</taxon>
        <taxon>Crustacea</taxon>
        <taxon>Oligostraca</taxon>
        <taxon>Ostracoda</taxon>
        <taxon>Podocopa</taxon>
        <taxon>Podocopida</taxon>
        <taxon>Cytherocopina</taxon>
        <taxon>Cytheroidea</taxon>
        <taxon>Cytherideidae</taxon>
        <taxon>Cyprideis</taxon>
    </lineage>
</organism>
<dbReference type="PROSITE" id="PS50110">
    <property type="entry name" value="RESPONSE_REGULATORY"/>
    <property type="match status" value="1"/>
</dbReference>
<feature type="non-terminal residue" evidence="2">
    <location>
        <position position="234"/>
    </location>
</feature>
<dbReference type="InterPro" id="IPR007492">
    <property type="entry name" value="LytTR_DNA-bd_dom"/>
</dbReference>
<dbReference type="PANTHER" id="PTHR48111">
    <property type="entry name" value="REGULATOR OF RPOS"/>
    <property type="match status" value="1"/>
</dbReference>
<proteinExistence type="predicted"/>
<sequence length="234" mass="26545">MKVMIVDDERPALDRLASMIGDDKNFEVCAEAINGMEAIKMAEAFRPDIALMDIRMPGMDGLEAARHLSEMEEPPAVIFTTAYGEHALEAFDTQAVAYLLKPIRQEKLREALEKATRLNKAQLNQLAEGEKTTRTHICARVRGNLELIPVSDILYFQADQKYVTVRHIYGEVLIEEPLKALEEEFGEDFMRIHRNALVSHSRMAGMNKTTEGRFQLVMKDIDDSLEISRRHVAA</sequence>
<protein>
    <submittedName>
        <fullName evidence="2">Uncharacterized protein</fullName>
    </submittedName>
</protein>
<dbReference type="Gene3D" id="2.40.50.1020">
    <property type="entry name" value="LytTr DNA-binding domain"/>
    <property type="match status" value="1"/>
</dbReference>
<evidence type="ECO:0000256" key="1">
    <source>
        <dbReference type="ARBA" id="ARBA00023125"/>
    </source>
</evidence>
<dbReference type="OrthoDB" id="8300042at2759"/>
<dbReference type="GO" id="GO:0032993">
    <property type="term" value="C:protein-DNA complex"/>
    <property type="evidence" value="ECO:0007669"/>
    <property type="project" value="TreeGrafter"/>
</dbReference>
<dbReference type="PROSITE" id="PS50930">
    <property type="entry name" value="HTH_LYTTR"/>
    <property type="match status" value="1"/>
</dbReference>
<reference evidence="2" key="1">
    <citation type="submission" date="2020-11" db="EMBL/GenBank/DDBJ databases">
        <authorList>
            <person name="Tran Van P."/>
        </authorList>
    </citation>
    <scope>NUCLEOTIDE SEQUENCE</scope>
</reference>
<dbReference type="Pfam" id="PF00072">
    <property type="entry name" value="Response_reg"/>
    <property type="match status" value="1"/>
</dbReference>
<dbReference type="GO" id="GO:0005829">
    <property type="term" value="C:cytosol"/>
    <property type="evidence" value="ECO:0007669"/>
    <property type="project" value="TreeGrafter"/>
</dbReference>
<dbReference type="Gene3D" id="3.40.50.2300">
    <property type="match status" value="1"/>
</dbReference>
<dbReference type="SMART" id="SM00448">
    <property type="entry name" value="REC"/>
    <property type="match status" value="1"/>
</dbReference>
<dbReference type="AlphaFoldDB" id="A0A7R8WT31"/>
<dbReference type="GO" id="GO:0000976">
    <property type="term" value="F:transcription cis-regulatory region binding"/>
    <property type="evidence" value="ECO:0007669"/>
    <property type="project" value="TreeGrafter"/>
</dbReference>
<dbReference type="Pfam" id="PF04397">
    <property type="entry name" value="LytTR"/>
    <property type="match status" value="1"/>
</dbReference>
<dbReference type="PANTHER" id="PTHR48111:SF3">
    <property type="entry name" value="TRANSCRIPTIONAL REGULATORY PROTEIN BTSR"/>
    <property type="match status" value="1"/>
</dbReference>
<keyword evidence="1" id="KW-0238">DNA-binding</keyword>
<name>A0A7R8WT31_9CRUS</name>
<dbReference type="InterPro" id="IPR039420">
    <property type="entry name" value="WalR-like"/>
</dbReference>
<dbReference type="InterPro" id="IPR011006">
    <property type="entry name" value="CheY-like_superfamily"/>
</dbReference>
<dbReference type="InterPro" id="IPR001789">
    <property type="entry name" value="Sig_transdc_resp-reg_receiver"/>
</dbReference>
<evidence type="ECO:0000313" key="2">
    <source>
        <dbReference type="EMBL" id="CAD7237612.1"/>
    </source>
</evidence>
<dbReference type="GO" id="GO:0006355">
    <property type="term" value="P:regulation of DNA-templated transcription"/>
    <property type="evidence" value="ECO:0007669"/>
    <property type="project" value="TreeGrafter"/>
</dbReference>
<dbReference type="SMART" id="SM00850">
    <property type="entry name" value="LytTR"/>
    <property type="match status" value="1"/>
</dbReference>